<evidence type="ECO:0000313" key="4">
    <source>
        <dbReference type="Proteomes" id="UP000033200"/>
    </source>
</evidence>
<sequence>MLRVLTLSTLFPDATRPNFGIFVERQTRGLATAEDVEVRVVAPIGLPPGPLALIHHADKLTLPLHEIWHGLPVHRPRFTSIPGVGGRWHAHHLVRALVPLLDDIRTDFAFDVIDASFFFPDGPAAVALGERYGVPVSIKARGADIHHWGTSGPTAAQVIAASHGADGLLAVSAAMRTDMAALGMPEERIRVHLTGVDLARFRPVADRPAARTALGLTGPLVLSLGALISRKGHDLVLRAVAALPGVALAIAGDGPERARLLALADELGCADRLHLLGAVPHGELPAICAAADVMALASTSEGLANAWLEALACGTPIVISDAGGAREVVASRAAGRIAHRDPASFAVAIADLLAAPPEPEAVRATASAFTWEANTAALVDHLRGLVRHGRRRTIRTRQASSG</sequence>
<dbReference type="HOGENOM" id="CLU_009583_2_4_5"/>
<dbReference type="GO" id="GO:0016787">
    <property type="term" value="F:hydrolase activity"/>
    <property type="evidence" value="ECO:0007669"/>
    <property type="project" value="UniProtKB-KW"/>
</dbReference>
<keyword evidence="3" id="KW-0378">Hydrolase</keyword>
<dbReference type="RefSeq" id="WP_038659419.1">
    <property type="nucleotide sequence ID" value="NZ_CP009571.1"/>
</dbReference>
<accession>A0A097EDC3</accession>
<feature type="domain" description="Glycosyl transferase family 1" evidence="1">
    <location>
        <begin position="216"/>
        <end position="365"/>
    </location>
</feature>
<dbReference type="Pfam" id="PF13439">
    <property type="entry name" value="Glyco_transf_4"/>
    <property type="match status" value="1"/>
</dbReference>
<dbReference type="Proteomes" id="UP000033200">
    <property type="component" value="Chromosome"/>
</dbReference>
<dbReference type="PANTHER" id="PTHR45947">
    <property type="entry name" value="SULFOQUINOVOSYL TRANSFERASE SQD2"/>
    <property type="match status" value="1"/>
</dbReference>
<dbReference type="InterPro" id="IPR050194">
    <property type="entry name" value="Glycosyltransferase_grp1"/>
</dbReference>
<evidence type="ECO:0000313" key="3">
    <source>
        <dbReference type="EMBL" id="AIT05571.1"/>
    </source>
</evidence>
<dbReference type="STRING" id="1549858.MC45_03200"/>
<dbReference type="EMBL" id="CP009571">
    <property type="protein sequence ID" value="AIT05571.1"/>
    <property type="molecule type" value="Genomic_DNA"/>
</dbReference>
<evidence type="ECO:0000259" key="1">
    <source>
        <dbReference type="Pfam" id="PF00534"/>
    </source>
</evidence>
<dbReference type="Pfam" id="PF00534">
    <property type="entry name" value="Glycos_transf_1"/>
    <property type="match status" value="1"/>
</dbReference>
<organism evidence="3 4">
    <name type="scientific">Sphingomonas taxi</name>
    <dbReference type="NCBI Taxonomy" id="1549858"/>
    <lineage>
        <taxon>Bacteria</taxon>
        <taxon>Pseudomonadati</taxon>
        <taxon>Pseudomonadota</taxon>
        <taxon>Alphaproteobacteria</taxon>
        <taxon>Sphingomonadales</taxon>
        <taxon>Sphingomonadaceae</taxon>
        <taxon>Sphingomonas</taxon>
    </lineage>
</organism>
<dbReference type="SUPFAM" id="SSF53756">
    <property type="entry name" value="UDP-Glycosyltransferase/glycogen phosphorylase"/>
    <property type="match status" value="1"/>
</dbReference>
<gene>
    <name evidence="3" type="ORF">MC45_03200</name>
</gene>
<dbReference type="InterPro" id="IPR001296">
    <property type="entry name" value="Glyco_trans_1"/>
</dbReference>
<protein>
    <submittedName>
        <fullName evidence="3">Glycoside hydrolase</fullName>
    </submittedName>
</protein>
<dbReference type="eggNOG" id="COG0438">
    <property type="taxonomic scope" value="Bacteria"/>
</dbReference>
<dbReference type="AlphaFoldDB" id="A0A097EDC3"/>
<dbReference type="Gene3D" id="3.40.50.2000">
    <property type="entry name" value="Glycogen Phosphorylase B"/>
    <property type="match status" value="2"/>
</dbReference>
<dbReference type="InterPro" id="IPR028098">
    <property type="entry name" value="Glyco_trans_4-like_N"/>
</dbReference>
<dbReference type="KEGG" id="stax:MC45_03200"/>
<reference evidence="3 4" key="1">
    <citation type="submission" date="2014-09" db="EMBL/GenBank/DDBJ databases">
        <title>Using Illumina technology Improving SMRT sequencing Genome Assembly by RASTools.</title>
        <authorList>
            <person name="Zhou Y."/>
            <person name="Ma T."/>
            <person name="Liu T."/>
        </authorList>
    </citation>
    <scope>NUCLEOTIDE SEQUENCE [LARGE SCALE GENOMIC DNA]</scope>
    <source>
        <strain evidence="3 4">ATCC 55669</strain>
    </source>
</reference>
<name>A0A097EDC3_9SPHN</name>
<keyword evidence="4" id="KW-1185">Reference proteome</keyword>
<dbReference type="GO" id="GO:0016758">
    <property type="term" value="F:hexosyltransferase activity"/>
    <property type="evidence" value="ECO:0007669"/>
    <property type="project" value="TreeGrafter"/>
</dbReference>
<feature type="domain" description="Glycosyltransferase subfamily 4-like N-terminal" evidence="2">
    <location>
        <begin position="24"/>
        <end position="200"/>
    </location>
</feature>
<evidence type="ECO:0000259" key="2">
    <source>
        <dbReference type="Pfam" id="PF13439"/>
    </source>
</evidence>
<dbReference type="PANTHER" id="PTHR45947:SF3">
    <property type="entry name" value="SULFOQUINOVOSYL TRANSFERASE SQD2"/>
    <property type="match status" value="1"/>
</dbReference>
<proteinExistence type="predicted"/>